<evidence type="ECO:0000256" key="7">
    <source>
        <dbReference type="ARBA" id="ARBA00022777"/>
    </source>
</evidence>
<dbReference type="GO" id="GO:0009401">
    <property type="term" value="P:phosphoenolpyruvate-dependent sugar phosphotransferase system"/>
    <property type="evidence" value="ECO:0007669"/>
    <property type="project" value="UniProtKB-KW"/>
</dbReference>
<feature type="domain" description="PTS EIIA type-2" evidence="11">
    <location>
        <begin position="4"/>
        <end position="147"/>
    </location>
</feature>
<evidence type="ECO:0000256" key="4">
    <source>
        <dbReference type="ARBA" id="ARBA00022553"/>
    </source>
</evidence>
<gene>
    <name evidence="12" type="ORF">G3A45_10100</name>
</gene>
<evidence type="ECO:0000256" key="5">
    <source>
        <dbReference type="ARBA" id="ARBA00022679"/>
    </source>
</evidence>
<dbReference type="GO" id="GO:0005737">
    <property type="term" value="C:cytoplasm"/>
    <property type="evidence" value="ECO:0007669"/>
    <property type="project" value="UniProtKB-SubCell"/>
</dbReference>
<evidence type="ECO:0000256" key="10">
    <source>
        <dbReference type="ARBA" id="ARBA00042072"/>
    </source>
</evidence>
<comment type="subcellular location">
    <subcellularLocation>
        <location evidence="1">Cytoplasm</location>
    </subcellularLocation>
</comment>
<evidence type="ECO:0000256" key="8">
    <source>
        <dbReference type="ARBA" id="ARBA00037387"/>
    </source>
</evidence>
<evidence type="ECO:0000259" key="11">
    <source>
        <dbReference type="PROSITE" id="PS51094"/>
    </source>
</evidence>
<dbReference type="AlphaFoldDB" id="A0A6P1YE20"/>
<evidence type="ECO:0000313" key="13">
    <source>
        <dbReference type="Proteomes" id="UP000464452"/>
    </source>
</evidence>
<keyword evidence="4" id="KW-0597">Phosphoprotein</keyword>
<dbReference type="RefSeq" id="WP_163235421.1">
    <property type="nucleotide sequence ID" value="NZ_CP048617.1"/>
</dbReference>
<keyword evidence="2" id="KW-0813">Transport</keyword>
<dbReference type="CDD" id="cd00211">
    <property type="entry name" value="PTS_IIA_fru"/>
    <property type="match status" value="1"/>
</dbReference>
<evidence type="ECO:0000256" key="9">
    <source>
        <dbReference type="ARBA" id="ARBA00041175"/>
    </source>
</evidence>
<dbReference type="PANTHER" id="PTHR36203:SF1">
    <property type="entry name" value="ASCORBATE-SPECIFIC PTS SYSTEM EIIA COMPONENT"/>
    <property type="match status" value="1"/>
</dbReference>
<keyword evidence="6" id="KW-0598">Phosphotransferase system</keyword>
<dbReference type="InterPro" id="IPR051351">
    <property type="entry name" value="Ascorbate-PTS_EIIA_comp"/>
</dbReference>
<keyword evidence="3" id="KW-0963">Cytoplasm</keyword>
<sequence length="149" mass="16704">MVKEIIKKENIKLKVYAENWQEAIEEAGKLLLNSNYISYGYITSMIDTVKKLGPYIVIVPNIAIAHARPSESVLKEGISMITLKNPVEFGNKDNDPVDIVFAFGAKSPNEHLAELTKLVRILENQSIIDEIRKSNDIDFVYGVINSLAI</sequence>
<name>A0A6P1YE20_9FIRM</name>
<dbReference type="PANTHER" id="PTHR36203">
    <property type="entry name" value="ASCORBATE-SPECIFIC PTS SYSTEM EIIA COMPONENT"/>
    <property type="match status" value="1"/>
</dbReference>
<dbReference type="KEGG" id="cazo:G3A45_10100"/>
<keyword evidence="12" id="KW-0762">Sugar transport</keyword>
<evidence type="ECO:0000256" key="6">
    <source>
        <dbReference type="ARBA" id="ARBA00022683"/>
    </source>
</evidence>
<dbReference type="GO" id="GO:0016301">
    <property type="term" value="F:kinase activity"/>
    <property type="evidence" value="ECO:0007669"/>
    <property type="project" value="UniProtKB-KW"/>
</dbReference>
<comment type="function">
    <text evidence="8">The phosphoenolpyruvate-dependent sugar phosphotransferase system (sugar PTS), a major carbohydrate active transport system, catalyzes the phosphorylation of incoming sugar substrates concomitantly with their translocation across the cell membrane. The enzyme II UlaABC PTS system is involved in ascorbate transport.</text>
</comment>
<dbReference type="Proteomes" id="UP000464452">
    <property type="component" value="Chromosome"/>
</dbReference>
<dbReference type="SUPFAM" id="SSF55804">
    <property type="entry name" value="Phoshotransferase/anion transport protein"/>
    <property type="match status" value="1"/>
</dbReference>
<dbReference type="Pfam" id="PF00359">
    <property type="entry name" value="PTS_EIIA_2"/>
    <property type="match status" value="1"/>
</dbReference>
<evidence type="ECO:0000256" key="1">
    <source>
        <dbReference type="ARBA" id="ARBA00004496"/>
    </source>
</evidence>
<evidence type="ECO:0000313" key="12">
    <source>
        <dbReference type="EMBL" id="QIB27609.1"/>
    </source>
</evidence>
<dbReference type="PROSITE" id="PS51094">
    <property type="entry name" value="PTS_EIIA_TYPE_2"/>
    <property type="match status" value="1"/>
</dbReference>
<keyword evidence="5" id="KW-0808">Transferase</keyword>
<dbReference type="EMBL" id="CP048617">
    <property type="protein sequence ID" value="QIB27609.1"/>
    <property type="molecule type" value="Genomic_DNA"/>
</dbReference>
<proteinExistence type="predicted"/>
<reference evidence="12 13" key="1">
    <citation type="submission" date="2020-02" db="EMBL/GenBank/DDBJ databases">
        <title>Thermophilic hydrogen producing bacteria, Caloranaerobacter azorensis.</title>
        <authorList>
            <person name="Baek K."/>
        </authorList>
    </citation>
    <scope>NUCLEOTIDE SEQUENCE [LARGE SCALE GENOMIC DNA]</scope>
    <source>
        <strain evidence="12 13">T3-1</strain>
    </source>
</reference>
<accession>A0A6P1YE20</accession>
<evidence type="ECO:0000256" key="3">
    <source>
        <dbReference type="ARBA" id="ARBA00022490"/>
    </source>
</evidence>
<dbReference type="InterPro" id="IPR002178">
    <property type="entry name" value="PTS_EIIA_type-2_dom"/>
</dbReference>
<protein>
    <recommendedName>
        <fullName evidence="9">Ascorbate-specific PTS system EIIA component</fullName>
    </recommendedName>
    <alternativeName>
        <fullName evidence="10">Ascorbate-specific phosphotransferase enzyme IIA component</fullName>
    </alternativeName>
</protein>
<organism evidence="12 13">
    <name type="scientific">Caloranaerobacter azorensis</name>
    <dbReference type="NCBI Taxonomy" id="116090"/>
    <lineage>
        <taxon>Bacteria</taxon>
        <taxon>Bacillati</taxon>
        <taxon>Bacillota</taxon>
        <taxon>Tissierellia</taxon>
        <taxon>Tissierellales</taxon>
        <taxon>Thermohalobacteraceae</taxon>
        <taxon>Caloranaerobacter</taxon>
    </lineage>
</organism>
<dbReference type="InterPro" id="IPR016152">
    <property type="entry name" value="PTrfase/Anion_transptr"/>
</dbReference>
<evidence type="ECO:0000256" key="2">
    <source>
        <dbReference type="ARBA" id="ARBA00022448"/>
    </source>
</evidence>
<dbReference type="Gene3D" id="3.40.930.10">
    <property type="entry name" value="Mannitol-specific EII, Chain A"/>
    <property type="match status" value="1"/>
</dbReference>
<keyword evidence="7" id="KW-0418">Kinase</keyword>